<gene>
    <name evidence="1" type="ORF">NQ317_001331</name>
</gene>
<sequence>MFKYTARMFGWHTSVKMQRITIMLDNLRQHRYKQIPQTDLGHFLKRTGDGYQAKKIENIDKE</sequence>
<keyword evidence="2" id="KW-1185">Reference proteome</keyword>
<proteinExistence type="predicted"/>
<name>A0ABQ9IW73_9CUCU</name>
<comment type="caution">
    <text evidence="1">The sequence shown here is derived from an EMBL/GenBank/DDBJ whole genome shotgun (WGS) entry which is preliminary data.</text>
</comment>
<dbReference type="Proteomes" id="UP001162164">
    <property type="component" value="Unassembled WGS sequence"/>
</dbReference>
<protein>
    <submittedName>
        <fullName evidence="1">Uncharacterized protein</fullName>
    </submittedName>
</protein>
<dbReference type="EMBL" id="JAPWTJ010002158">
    <property type="protein sequence ID" value="KAJ8967676.1"/>
    <property type="molecule type" value="Genomic_DNA"/>
</dbReference>
<organism evidence="1 2">
    <name type="scientific">Molorchus minor</name>
    <dbReference type="NCBI Taxonomy" id="1323400"/>
    <lineage>
        <taxon>Eukaryota</taxon>
        <taxon>Metazoa</taxon>
        <taxon>Ecdysozoa</taxon>
        <taxon>Arthropoda</taxon>
        <taxon>Hexapoda</taxon>
        <taxon>Insecta</taxon>
        <taxon>Pterygota</taxon>
        <taxon>Neoptera</taxon>
        <taxon>Endopterygota</taxon>
        <taxon>Coleoptera</taxon>
        <taxon>Polyphaga</taxon>
        <taxon>Cucujiformia</taxon>
        <taxon>Chrysomeloidea</taxon>
        <taxon>Cerambycidae</taxon>
        <taxon>Lamiinae</taxon>
        <taxon>Monochamini</taxon>
        <taxon>Molorchus</taxon>
    </lineage>
</organism>
<evidence type="ECO:0000313" key="2">
    <source>
        <dbReference type="Proteomes" id="UP001162164"/>
    </source>
</evidence>
<reference evidence="1" key="1">
    <citation type="journal article" date="2023" name="Insect Mol. Biol.">
        <title>Genome sequencing provides insights into the evolution of gene families encoding plant cell wall-degrading enzymes in longhorned beetles.</title>
        <authorList>
            <person name="Shin N.R."/>
            <person name="Okamura Y."/>
            <person name="Kirsch R."/>
            <person name="Pauchet Y."/>
        </authorList>
    </citation>
    <scope>NUCLEOTIDE SEQUENCE</scope>
    <source>
        <strain evidence="1">MMC_N1</strain>
    </source>
</reference>
<evidence type="ECO:0000313" key="1">
    <source>
        <dbReference type="EMBL" id="KAJ8967676.1"/>
    </source>
</evidence>
<accession>A0ABQ9IW73</accession>